<dbReference type="EMBL" id="QKZL01000005">
    <property type="protein sequence ID" value="PZX17065.1"/>
    <property type="molecule type" value="Genomic_DNA"/>
</dbReference>
<feature type="domain" description="Enolase C-terminal" evidence="2">
    <location>
        <begin position="209"/>
        <end position="425"/>
    </location>
</feature>
<dbReference type="Pfam" id="PF13378">
    <property type="entry name" value="MR_MLE_C"/>
    <property type="match status" value="1"/>
</dbReference>
<dbReference type="RefSeq" id="WP_170133879.1">
    <property type="nucleotide sequence ID" value="NZ_QKZL01000005.1"/>
</dbReference>
<dbReference type="Gene3D" id="3.20.20.120">
    <property type="entry name" value="Enolase-like C-terminal domain"/>
    <property type="match status" value="1"/>
</dbReference>
<dbReference type="SUPFAM" id="SSF51604">
    <property type="entry name" value="Enolase C-terminal domain-like"/>
    <property type="match status" value="1"/>
</dbReference>
<dbReference type="InterPro" id="IPR029065">
    <property type="entry name" value="Enolase_C-like"/>
</dbReference>
<name>A0A2W7N9I0_9RHOB</name>
<dbReference type="AlphaFoldDB" id="A0A2W7N9I0"/>
<evidence type="ECO:0000313" key="3">
    <source>
        <dbReference type="EMBL" id="PZX17065.1"/>
    </source>
</evidence>
<accession>A0A2W7N9I0</accession>
<protein>
    <submittedName>
        <fullName evidence="3">Enolase-like protein</fullName>
    </submittedName>
</protein>
<dbReference type="InterPro" id="IPR036849">
    <property type="entry name" value="Enolase-like_C_sf"/>
</dbReference>
<reference evidence="3 4" key="1">
    <citation type="submission" date="2018-06" db="EMBL/GenBank/DDBJ databases">
        <title>Genomic Encyclopedia of Archaeal and Bacterial Type Strains, Phase II (KMG-II): from individual species to whole genera.</title>
        <authorList>
            <person name="Goeker M."/>
        </authorList>
    </citation>
    <scope>NUCLEOTIDE SEQUENCE [LARGE SCALE GENOMIC DNA]</scope>
    <source>
        <strain evidence="3 4">DSM 22009</strain>
    </source>
</reference>
<dbReference type="GO" id="GO:0046872">
    <property type="term" value="F:metal ion binding"/>
    <property type="evidence" value="ECO:0007669"/>
    <property type="project" value="UniProtKB-KW"/>
</dbReference>
<dbReference type="PANTHER" id="PTHR48073:SF6">
    <property type="entry name" value="PROTEIN PHYLLO, CHLOROPLASTIC-LIKE"/>
    <property type="match status" value="1"/>
</dbReference>
<proteinExistence type="predicted"/>
<dbReference type="PANTHER" id="PTHR48073">
    <property type="entry name" value="O-SUCCINYLBENZOATE SYNTHASE-RELATED"/>
    <property type="match status" value="1"/>
</dbReference>
<organism evidence="3 4">
    <name type="scientific">Palleronia aestuarii</name>
    <dbReference type="NCBI Taxonomy" id="568105"/>
    <lineage>
        <taxon>Bacteria</taxon>
        <taxon>Pseudomonadati</taxon>
        <taxon>Pseudomonadota</taxon>
        <taxon>Alphaproteobacteria</taxon>
        <taxon>Rhodobacterales</taxon>
        <taxon>Roseobacteraceae</taxon>
        <taxon>Palleronia</taxon>
    </lineage>
</organism>
<comment type="caution">
    <text evidence="3">The sequence shown here is derived from an EMBL/GenBank/DDBJ whole genome shotgun (WGS) entry which is preliminary data.</text>
</comment>
<evidence type="ECO:0000259" key="2">
    <source>
        <dbReference type="Pfam" id="PF13378"/>
    </source>
</evidence>
<evidence type="ECO:0000256" key="1">
    <source>
        <dbReference type="ARBA" id="ARBA00022723"/>
    </source>
</evidence>
<keyword evidence="4" id="KW-1185">Reference proteome</keyword>
<sequence>MTRLRILAAEWEKRTVTMRLPFQFGTAVMHRTGEAWCRVTALVDGREITGRSAQLMVPRWFDKRLELSAEDTIGTSRESVRVATQAIAGQEGPLPALARELRVVASDRMPAGTPPLAAGFGPALVEMALIDAVCRAAEVPFWRAARDDLFDLAAHLPADLSRQALAASLQRIGPPRSARLRHTIGFDAPLVPDDVAADAPRDGLPVCLAEVIAAHGITAFKIKLKGDPAEDLNRLRRIATLLAPVTDRTVTLDANEQYAPEAFDEFLAALAKDRALAPIRDALRFVEQPFDRTTALSGPVPDGIGVPLVIDESDDHDDAFAEALDRGWAGTSIKSCKGVLRALLNAARAREAEAILSAEDLTCQPGLAWQQDTAMASACGVPDMERNGHHFAGGMQGAPDDEVTARLAVHDDIYKWVEDRPALGISEGRVTIRSLDQPGFGGI</sequence>
<gene>
    <name evidence="3" type="ORF">LX81_01696</name>
</gene>
<dbReference type="Proteomes" id="UP000248916">
    <property type="component" value="Unassembled WGS sequence"/>
</dbReference>
<evidence type="ECO:0000313" key="4">
    <source>
        <dbReference type="Proteomes" id="UP000248916"/>
    </source>
</evidence>
<keyword evidence="1" id="KW-0479">Metal-binding</keyword>